<dbReference type="InterPro" id="IPR014729">
    <property type="entry name" value="Rossmann-like_a/b/a_fold"/>
</dbReference>
<keyword evidence="7 15" id="KW-0548">Nucleotidyltransferase</keyword>
<organism evidence="17 18">
    <name type="scientific">Capsicum baccatum</name>
    <name type="common">Peruvian pepper</name>
    <dbReference type="NCBI Taxonomy" id="33114"/>
    <lineage>
        <taxon>Eukaryota</taxon>
        <taxon>Viridiplantae</taxon>
        <taxon>Streptophyta</taxon>
        <taxon>Embryophyta</taxon>
        <taxon>Tracheophyta</taxon>
        <taxon>Spermatophyta</taxon>
        <taxon>Magnoliopsida</taxon>
        <taxon>eudicotyledons</taxon>
        <taxon>Gunneridae</taxon>
        <taxon>Pentapetalae</taxon>
        <taxon>asterids</taxon>
        <taxon>lamiids</taxon>
        <taxon>Solanales</taxon>
        <taxon>Solanaceae</taxon>
        <taxon>Solanoideae</taxon>
        <taxon>Capsiceae</taxon>
        <taxon>Capsicum</taxon>
    </lineage>
</organism>
<keyword evidence="9 15" id="KW-0547">Nucleotide-binding</keyword>
<dbReference type="FunFam" id="3.40.50.620:FF:000200">
    <property type="entry name" value="Nicotinamide-nucleotide adenylyltransferase"/>
    <property type="match status" value="1"/>
</dbReference>
<dbReference type="PANTHER" id="PTHR12039">
    <property type="entry name" value="NICOTINAMIDE MONONUCLEOTIDE ADENYLYLTRANSFERASE"/>
    <property type="match status" value="1"/>
</dbReference>
<dbReference type="CDD" id="cd09286">
    <property type="entry name" value="NMNAT_Eukarya"/>
    <property type="match status" value="1"/>
</dbReference>
<proteinExistence type="inferred from homology"/>
<dbReference type="GO" id="GO:0005524">
    <property type="term" value="F:ATP binding"/>
    <property type="evidence" value="ECO:0007669"/>
    <property type="project" value="UniProtKB-KW"/>
</dbReference>
<dbReference type="GO" id="GO:0009435">
    <property type="term" value="P:NAD+ biosynthetic process"/>
    <property type="evidence" value="ECO:0007669"/>
    <property type="project" value="UniProtKB-UniPathway"/>
</dbReference>
<dbReference type="AlphaFoldDB" id="A0A2G2X950"/>
<evidence type="ECO:0000313" key="17">
    <source>
        <dbReference type="EMBL" id="PHT54044.1"/>
    </source>
</evidence>
<dbReference type="InterPro" id="IPR045094">
    <property type="entry name" value="NMNAT_euk"/>
</dbReference>
<dbReference type="InterPro" id="IPR005248">
    <property type="entry name" value="NadD/NMNAT"/>
</dbReference>
<evidence type="ECO:0000256" key="7">
    <source>
        <dbReference type="ARBA" id="ARBA00022695"/>
    </source>
</evidence>
<dbReference type="InterPro" id="IPR004821">
    <property type="entry name" value="Cyt_trans-like"/>
</dbReference>
<evidence type="ECO:0000256" key="10">
    <source>
        <dbReference type="ARBA" id="ARBA00022840"/>
    </source>
</evidence>
<keyword evidence="5 15" id="KW-0662">Pyridine nucleotide biosynthesis</keyword>
<evidence type="ECO:0000313" key="18">
    <source>
        <dbReference type="Proteomes" id="UP000224567"/>
    </source>
</evidence>
<comment type="catalytic activity">
    <reaction evidence="13 15">
        <text>beta-nicotinamide D-ribonucleotide + ATP + H(+) = diphosphate + NAD(+)</text>
        <dbReference type="Rhea" id="RHEA:21360"/>
        <dbReference type="ChEBI" id="CHEBI:14649"/>
        <dbReference type="ChEBI" id="CHEBI:15378"/>
        <dbReference type="ChEBI" id="CHEBI:30616"/>
        <dbReference type="ChEBI" id="CHEBI:33019"/>
        <dbReference type="ChEBI" id="CHEBI:57540"/>
        <dbReference type="EC" id="2.7.7.1"/>
    </reaction>
</comment>
<dbReference type="InterPro" id="IPR051182">
    <property type="entry name" value="Euk_NMN_adenylyltrnsfrase"/>
</dbReference>
<dbReference type="GO" id="GO:0000309">
    <property type="term" value="F:nicotinamide-nucleotide adenylyltransferase activity"/>
    <property type="evidence" value="ECO:0007669"/>
    <property type="project" value="UniProtKB-EC"/>
</dbReference>
<dbReference type="EC" id="2.7.7.1" evidence="15"/>
<keyword evidence="8" id="KW-0479">Metal-binding</keyword>
<evidence type="ECO:0000256" key="1">
    <source>
        <dbReference type="ARBA" id="ARBA00001968"/>
    </source>
</evidence>
<dbReference type="Gene3D" id="3.40.50.620">
    <property type="entry name" value="HUPs"/>
    <property type="match status" value="1"/>
</dbReference>
<dbReference type="NCBIfam" id="TIGR00482">
    <property type="entry name" value="nicotinate (nicotinamide) nucleotide adenylyltransferase"/>
    <property type="match status" value="1"/>
</dbReference>
<comment type="cofactor">
    <cofactor evidence="1">
        <name>a divalent metal cation</name>
        <dbReference type="ChEBI" id="CHEBI:60240"/>
    </cofactor>
</comment>
<sequence length="280" mass="31551">MPIPYLLSLMIVFVGIPCWKIFFTNNMSSKTDIALPLDKLSLDLLKQVEGPPSPERRKRTYVVLVSTGSFNPPTYMHLRCFELARDALTSEGFCVIGGYMSPVNDAYKKKSLISAEHRVAMCELACKSSEFVMTDRWEASQDSYQRTFTVLSRIKTAVIDGSLASTEDLKVMLVCGSDLLESFSTPGIWIPEQVRAICRDFGLVCVQRGGQDVEKIISNYDILNEYKKNIRVVDEVVPNGISSTGLRDCISKGLLVKYLTADEVIVYIKEHNLYKEQLYN</sequence>
<evidence type="ECO:0000256" key="12">
    <source>
        <dbReference type="ARBA" id="ARBA00048721"/>
    </source>
</evidence>
<reference evidence="18" key="2">
    <citation type="journal article" date="2017" name="J. Anim. Genet.">
        <title>Multiple reference genome sequences of hot pepper reveal the massive evolution of plant disease resistance genes by retroduplication.</title>
        <authorList>
            <person name="Kim S."/>
            <person name="Park J."/>
            <person name="Yeom S.-I."/>
            <person name="Kim Y.-M."/>
            <person name="Seo E."/>
            <person name="Kim K.-T."/>
            <person name="Kim M.-S."/>
            <person name="Lee J.M."/>
            <person name="Cheong K."/>
            <person name="Shin H.-S."/>
            <person name="Kim S.-B."/>
            <person name="Han K."/>
            <person name="Lee J."/>
            <person name="Park M."/>
            <person name="Lee H.-A."/>
            <person name="Lee H.-Y."/>
            <person name="Lee Y."/>
            <person name="Oh S."/>
            <person name="Lee J.H."/>
            <person name="Choi E."/>
            <person name="Choi E."/>
            <person name="Lee S.E."/>
            <person name="Jeon J."/>
            <person name="Kim H."/>
            <person name="Choi G."/>
            <person name="Song H."/>
            <person name="Lee J."/>
            <person name="Lee S.-C."/>
            <person name="Kwon J.-K."/>
            <person name="Lee H.-Y."/>
            <person name="Koo N."/>
            <person name="Hong Y."/>
            <person name="Kim R.W."/>
            <person name="Kang W.-H."/>
            <person name="Huh J.H."/>
            <person name="Kang B.-C."/>
            <person name="Yang T.-J."/>
            <person name="Lee Y.-H."/>
            <person name="Bennetzen J.L."/>
            <person name="Choi D."/>
        </authorList>
    </citation>
    <scope>NUCLEOTIDE SEQUENCE [LARGE SCALE GENOMIC DNA]</scope>
    <source>
        <strain evidence="18">cv. PBC81</strain>
    </source>
</reference>
<dbReference type="OrthoDB" id="422187at2759"/>
<dbReference type="PANTHER" id="PTHR12039:SF0">
    <property type="entry name" value="NICOTINAMIDE-NUCLEOTIDE ADENYLYLTRANSFERASE"/>
    <property type="match status" value="1"/>
</dbReference>
<comment type="catalytic activity">
    <reaction evidence="12 15">
        <text>nicotinate beta-D-ribonucleotide + ATP + H(+) = deamido-NAD(+) + diphosphate</text>
        <dbReference type="Rhea" id="RHEA:22860"/>
        <dbReference type="ChEBI" id="CHEBI:15378"/>
        <dbReference type="ChEBI" id="CHEBI:30616"/>
        <dbReference type="ChEBI" id="CHEBI:33019"/>
        <dbReference type="ChEBI" id="CHEBI:57502"/>
        <dbReference type="ChEBI" id="CHEBI:58437"/>
        <dbReference type="EC" id="2.7.7.18"/>
    </reaction>
</comment>
<evidence type="ECO:0000256" key="15">
    <source>
        <dbReference type="RuleBase" id="RU362021"/>
    </source>
</evidence>
<keyword evidence="6 15" id="KW-0808">Transferase</keyword>
<accession>A0A2G2X950</accession>
<evidence type="ECO:0000256" key="13">
    <source>
        <dbReference type="ARBA" id="ARBA00049001"/>
    </source>
</evidence>
<dbReference type="Pfam" id="PF01467">
    <property type="entry name" value="CTP_transf_like"/>
    <property type="match status" value="1"/>
</dbReference>
<evidence type="ECO:0000256" key="3">
    <source>
        <dbReference type="ARBA" id="ARBA00005019"/>
    </source>
</evidence>
<evidence type="ECO:0000256" key="8">
    <source>
        <dbReference type="ARBA" id="ARBA00022723"/>
    </source>
</evidence>
<comment type="pathway">
    <text evidence="2 15">Cofactor biosynthesis; NAD(+) biosynthesis; NAD(+) from nicotinamide D-ribonucleotide: step 1/1.</text>
</comment>
<keyword evidence="10 15" id="KW-0067">ATP-binding</keyword>
<comment type="similarity">
    <text evidence="4 15">Belongs to the eukaryotic NMN adenylyltransferase family.</text>
</comment>
<dbReference type="GO" id="GO:0046872">
    <property type="term" value="F:metal ion binding"/>
    <property type="evidence" value="ECO:0007669"/>
    <property type="project" value="UniProtKB-KW"/>
</dbReference>
<name>A0A2G2X950_CAPBA</name>
<dbReference type="GO" id="GO:0004515">
    <property type="term" value="F:nicotinate-nucleotide adenylyltransferase activity"/>
    <property type="evidence" value="ECO:0007669"/>
    <property type="project" value="UniProtKB-EC"/>
</dbReference>
<dbReference type="Proteomes" id="UP000224567">
    <property type="component" value="Unassembled WGS sequence"/>
</dbReference>
<evidence type="ECO:0000259" key="16">
    <source>
        <dbReference type="Pfam" id="PF01467"/>
    </source>
</evidence>
<gene>
    <name evidence="17" type="ORF">CQW23_08506</name>
</gene>
<dbReference type="EC" id="2.7.7.18" evidence="15"/>
<evidence type="ECO:0000256" key="4">
    <source>
        <dbReference type="ARBA" id="ARBA00007064"/>
    </source>
</evidence>
<dbReference type="STRING" id="33114.A0A2G2X950"/>
<evidence type="ECO:0000256" key="14">
    <source>
        <dbReference type="ARBA" id="ARBA00054019"/>
    </source>
</evidence>
<protein>
    <recommendedName>
        <fullName evidence="15">Nicotinamide-nucleotide adenylyltransferase</fullName>
        <ecNumber evidence="15">2.7.7.1</ecNumber>
        <ecNumber evidence="15">2.7.7.18</ecNumber>
    </recommendedName>
</protein>
<comment type="function">
    <text evidence="14">Catalyzes the formation of NAD(+) from nicotinamide mononucleotide (NMN) and ATP. Can also use the deamidated form; nicotinic acid mononucleotide (NaMN) as substrate.</text>
</comment>
<feature type="domain" description="Cytidyltransferase-like" evidence="16">
    <location>
        <begin position="67"/>
        <end position="247"/>
    </location>
</feature>
<keyword evidence="11 15" id="KW-0520">NAD</keyword>
<keyword evidence="18" id="KW-1185">Reference proteome</keyword>
<evidence type="ECO:0000256" key="9">
    <source>
        <dbReference type="ARBA" id="ARBA00022741"/>
    </source>
</evidence>
<comment type="pathway">
    <text evidence="3">Cofactor biosynthesis; NAD(+) biosynthesis; deamido-NAD(+) from nicotinate D-ribonucleotide: step 1/1.</text>
</comment>
<evidence type="ECO:0000256" key="2">
    <source>
        <dbReference type="ARBA" id="ARBA00004658"/>
    </source>
</evidence>
<evidence type="ECO:0000256" key="11">
    <source>
        <dbReference type="ARBA" id="ARBA00023027"/>
    </source>
</evidence>
<dbReference type="EMBL" id="MLFT02000003">
    <property type="protein sequence ID" value="PHT54044.1"/>
    <property type="molecule type" value="Genomic_DNA"/>
</dbReference>
<evidence type="ECO:0000256" key="5">
    <source>
        <dbReference type="ARBA" id="ARBA00022642"/>
    </source>
</evidence>
<comment type="caution">
    <text evidence="17">The sequence shown here is derived from an EMBL/GenBank/DDBJ whole genome shotgun (WGS) entry which is preliminary data.</text>
</comment>
<reference evidence="17 18" key="1">
    <citation type="journal article" date="2017" name="Genome Biol.">
        <title>New reference genome sequences of hot pepper reveal the massive evolution of plant disease-resistance genes by retroduplication.</title>
        <authorList>
            <person name="Kim S."/>
            <person name="Park J."/>
            <person name="Yeom S.I."/>
            <person name="Kim Y.M."/>
            <person name="Seo E."/>
            <person name="Kim K.T."/>
            <person name="Kim M.S."/>
            <person name="Lee J.M."/>
            <person name="Cheong K."/>
            <person name="Shin H.S."/>
            <person name="Kim S.B."/>
            <person name="Han K."/>
            <person name="Lee J."/>
            <person name="Park M."/>
            <person name="Lee H.A."/>
            <person name="Lee H.Y."/>
            <person name="Lee Y."/>
            <person name="Oh S."/>
            <person name="Lee J.H."/>
            <person name="Choi E."/>
            <person name="Choi E."/>
            <person name="Lee S.E."/>
            <person name="Jeon J."/>
            <person name="Kim H."/>
            <person name="Choi G."/>
            <person name="Song H."/>
            <person name="Lee J."/>
            <person name="Lee S.C."/>
            <person name="Kwon J.K."/>
            <person name="Lee H.Y."/>
            <person name="Koo N."/>
            <person name="Hong Y."/>
            <person name="Kim R.W."/>
            <person name="Kang W.H."/>
            <person name="Huh J.H."/>
            <person name="Kang B.C."/>
            <person name="Yang T.J."/>
            <person name="Lee Y.H."/>
            <person name="Bennetzen J.L."/>
            <person name="Choi D."/>
        </authorList>
    </citation>
    <scope>NUCLEOTIDE SEQUENCE [LARGE SCALE GENOMIC DNA]</scope>
    <source>
        <strain evidence="18">cv. PBC81</strain>
    </source>
</reference>
<evidence type="ECO:0000256" key="6">
    <source>
        <dbReference type="ARBA" id="ARBA00022679"/>
    </source>
</evidence>
<dbReference type="UniPathway" id="UPA00253">
    <property type="reaction ID" value="UER00332"/>
</dbReference>
<dbReference type="SUPFAM" id="SSF52374">
    <property type="entry name" value="Nucleotidylyl transferase"/>
    <property type="match status" value="1"/>
</dbReference>